<feature type="region of interest" description="Disordered" evidence="1">
    <location>
        <begin position="28"/>
        <end position="101"/>
    </location>
</feature>
<organism evidence="2 3">
    <name type="scientific">Perkinsus olseni</name>
    <name type="common">Perkinsus atlanticus</name>
    <dbReference type="NCBI Taxonomy" id="32597"/>
    <lineage>
        <taxon>Eukaryota</taxon>
        <taxon>Sar</taxon>
        <taxon>Alveolata</taxon>
        <taxon>Perkinsozoa</taxon>
        <taxon>Perkinsea</taxon>
        <taxon>Perkinsida</taxon>
        <taxon>Perkinsidae</taxon>
        <taxon>Perkinsus</taxon>
    </lineage>
</organism>
<gene>
    <name evidence="2" type="ORF">FOZ63_006820</name>
</gene>
<protein>
    <submittedName>
        <fullName evidence="2">Uncharacterized protein</fullName>
    </submittedName>
</protein>
<dbReference type="Proteomes" id="UP000553632">
    <property type="component" value="Unassembled WGS sequence"/>
</dbReference>
<reference evidence="2 3" key="1">
    <citation type="submission" date="2020-04" db="EMBL/GenBank/DDBJ databases">
        <title>Perkinsus olseni comparative genomics.</title>
        <authorList>
            <person name="Bogema D.R."/>
        </authorList>
    </citation>
    <scope>NUCLEOTIDE SEQUENCE [LARGE SCALE GENOMIC DNA]</scope>
    <source>
        <strain evidence="2 3">ATCC PRA-207</strain>
    </source>
</reference>
<dbReference type="AlphaFoldDB" id="A0A7J6UPG3"/>
<dbReference type="EMBL" id="JABANO010000475">
    <property type="protein sequence ID" value="KAF4759189.1"/>
    <property type="molecule type" value="Genomic_DNA"/>
</dbReference>
<evidence type="ECO:0000313" key="2">
    <source>
        <dbReference type="EMBL" id="KAF4759189.1"/>
    </source>
</evidence>
<sequence>MFSTRIGGDEPEGCIALILYLACGIRPPEPPRKLAPSTRSRKSSGRFMNRPALVDAATLPTIPYSGPPSDASTADDEGQPSSEAMDSDSPRPPISRSVSSDELLRIRHGQAYAQSQRISQSHPLTDYFPRAGSWQAEPAVGAMEAFFDRLFPPVPKRKFSGDCSSKLCAVFSDRDRTYGLAHPPETLSASQELHQAGRFSKLQASSCCPFRRSSDSQVRNALTCIRSLGLSVYRNSGPSQSDGPPSYGSLVRHTIASFDQARLVVLVSNLSLS</sequence>
<proteinExistence type="predicted"/>
<comment type="caution">
    <text evidence="2">The sequence shown here is derived from an EMBL/GenBank/DDBJ whole genome shotgun (WGS) entry which is preliminary data.</text>
</comment>
<name>A0A7J6UPG3_PEROL</name>
<evidence type="ECO:0000256" key="1">
    <source>
        <dbReference type="SAM" id="MobiDB-lite"/>
    </source>
</evidence>
<evidence type="ECO:0000313" key="3">
    <source>
        <dbReference type="Proteomes" id="UP000553632"/>
    </source>
</evidence>
<keyword evidence="3" id="KW-1185">Reference proteome</keyword>
<feature type="non-terminal residue" evidence="2">
    <location>
        <position position="1"/>
    </location>
</feature>
<accession>A0A7J6UPG3</accession>